<dbReference type="Proteomes" id="UP001469553">
    <property type="component" value="Unassembled WGS sequence"/>
</dbReference>
<accession>A0ABV0Z7C0</accession>
<dbReference type="EMBL" id="JAHRIP010052939">
    <property type="protein sequence ID" value="MEQ2301505.1"/>
    <property type="molecule type" value="Genomic_DNA"/>
</dbReference>
<evidence type="ECO:0000256" key="1">
    <source>
        <dbReference type="SAM" id="SignalP"/>
    </source>
</evidence>
<name>A0ABV0Z7C0_9TELE</name>
<gene>
    <name evidence="2" type="ORF">AMECASPLE_036714</name>
</gene>
<comment type="caution">
    <text evidence="2">The sequence shown here is derived from an EMBL/GenBank/DDBJ whole genome shotgun (WGS) entry which is preliminary data.</text>
</comment>
<keyword evidence="1" id="KW-0732">Signal</keyword>
<evidence type="ECO:0008006" key="4">
    <source>
        <dbReference type="Google" id="ProtNLM"/>
    </source>
</evidence>
<evidence type="ECO:0000313" key="2">
    <source>
        <dbReference type="EMBL" id="MEQ2301505.1"/>
    </source>
</evidence>
<proteinExistence type="predicted"/>
<organism evidence="2 3">
    <name type="scientific">Ameca splendens</name>
    <dbReference type="NCBI Taxonomy" id="208324"/>
    <lineage>
        <taxon>Eukaryota</taxon>
        <taxon>Metazoa</taxon>
        <taxon>Chordata</taxon>
        <taxon>Craniata</taxon>
        <taxon>Vertebrata</taxon>
        <taxon>Euteleostomi</taxon>
        <taxon>Actinopterygii</taxon>
        <taxon>Neopterygii</taxon>
        <taxon>Teleostei</taxon>
        <taxon>Neoteleostei</taxon>
        <taxon>Acanthomorphata</taxon>
        <taxon>Ovalentaria</taxon>
        <taxon>Atherinomorphae</taxon>
        <taxon>Cyprinodontiformes</taxon>
        <taxon>Goodeidae</taxon>
        <taxon>Ameca</taxon>
    </lineage>
</organism>
<protein>
    <recommendedName>
        <fullName evidence="4">Secreted protein</fullName>
    </recommendedName>
</protein>
<feature type="chain" id="PRO_5046160516" description="Secreted protein" evidence="1">
    <location>
        <begin position="29"/>
        <end position="128"/>
    </location>
</feature>
<keyword evidence="3" id="KW-1185">Reference proteome</keyword>
<evidence type="ECO:0000313" key="3">
    <source>
        <dbReference type="Proteomes" id="UP001469553"/>
    </source>
</evidence>
<sequence length="128" mass="14713">MVLLMAASELCSLVFCVFLWCFLPPFCGLIQQRGTSKHQAVFSWHFFHHHSVKKASCRSWPAEWRLSMGYTAGEGREPVFCRCVIPCQNSIPEVDFYNSVCQFTIPCQNSIPIFVMGDKDLSHRKYSL</sequence>
<feature type="signal peptide" evidence="1">
    <location>
        <begin position="1"/>
        <end position="28"/>
    </location>
</feature>
<reference evidence="2 3" key="1">
    <citation type="submission" date="2021-06" db="EMBL/GenBank/DDBJ databases">
        <authorList>
            <person name="Palmer J.M."/>
        </authorList>
    </citation>
    <scope>NUCLEOTIDE SEQUENCE [LARGE SCALE GENOMIC DNA]</scope>
    <source>
        <strain evidence="2 3">AS_MEX2019</strain>
        <tissue evidence="2">Muscle</tissue>
    </source>
</reference>